<accession>A0A382DH62</accession>
<evidence type="ECO:0000256" key="1">
    <source>
        <dbReference type="ARBA" id="ARBA00022801"/>
    </source>
</evidence>
<proteinExistence type="predicted"/>
<evidence type="ECO:0000313" key="2">
    <source>
        <dbReference type="EMBL" id="SVB37846.1"/>
    </source>
</evidence>
<feature type="non-terminal residue" evidence="2">
    <location>
        <position position="69"/>
    </location>
</feature>
<dbReference type="EMBL" id="UINC01039408">
    <property type="protein sequence ID" value="SVB37846.1"/>
    <property type="molecule type" value="Genomic_DNA"/>
</dbReference>
<dbReference type="GO" id="GO:0009245">
    <property type="term" value="P:lipid A biosynthetic process"/>
    <property type="evidence" value="ECO:0007669"/>
    <property type="project" value="TreeGrafter"/>
</dbReference>
<dbReference type="GO" id="GO:0008758">
    <property type="term" value="F:UDP-2,3-diacylglucosamine hydrolase activity"/>
    <property type="evidence" value="ECO:0007669"/>
    <property type="project" value="TreeGrafter"/>
</dbReference>
<sequence length="69" mass="7993">MTDAGIKTYLMHGNRDFLIGSEFLSQTGIELLEDPTILSIHNKRVMLSHGDLFCIDDTEYQKYKQMVRN</sequence>
<dbReference type="InterPro" id="IPR043461">
    <property type="entry name" value="LpxH-like"/>
</dbReference>
<dbReference type="AlphaFoldDB" id="A0A382DH62"/>
<keyword evidence="1" id="KW-0378">Hydrolase</keyword>
<dbReference type="InterPro" id="IPR029052">
    <property type="entry name" value="Metallo-depent_PP-like"/>
</dbReference>
<dbReference type="GO" id="GO:0016020">
    <property type="term" value="C:membrane"/>
    <property type="evidence" value="ECO:0007669"/>
    <property type="project" value="GOC"/>
</dbReference>
<organism evidence="2">
    <name type="scientific">marine metagenome</name>
    <dbReference type="NCBI Taxonomy" id="408172"/>
    <lineage>
        <taxon>unclassified sequences</taxon>
        <taxon>metagenomes</taxon>
        <taxon>ecological metagenomes</taxon>
    </lineage>
</organism>
<dbReference type="SUPFAM" id="SSF56300">
    <property type="entry name" value="Metallo-dependent phosphatases"/>
    <property type="match status" value="1"/>
</dbReference>
<evidence type="ECO:0008006" key="3">
    <source>
        <dbReference type="Google" id="ProtNLM"/>
    </source>
</evidence>
<protein>
    <recommendedName>
        <fullName evidence="3">Calcineurin-like phosphoesterase domain-containing protein</fullName>
    </recommendedName>
</protein>
<gene>
    <name evidence="2" type="ORF">METZ01_LOCUS190700</name>
</gene>
<dbReference type="PANTHER" id="PTHR34990:SF1">
    <property type="entry name" value="UDP-2,3-DIACYLGLUCOSAMINE HYDROLASE"/>
    <property type="match status" value="1"/>
</dbReference>
<reference evidence="2" key="1">
    <citation type="submission" date="2018-05" db="EMBL/GenBank/DDBJ databases">
        <authorList>
            <person name="Lanie J.A."/>
            <person name="Ng W.-L."/>
            <person name="Kazmierczak K.M."/>
            <person name="Andrzejewski T.M."/>
            <person name="Davidsen T.M."/>
            <person name="Wayne K.J."/>
            <person name="Tettelin H."/>
            <person name="Glass J.I."/>
            <person name="Rusch D."/>
            <person name="Podicherti R."/>
            <person name="Tsui H.-C.T."/>
            <person name="Winkler M.E."/>
        </authorList>
    </citation>
    <scope>NUCLEOTIDE SEQUENCE</scope>
</reference>
<dbReference type="PANTHER" id="PTHR34990">
    <property type="entry name" value="UDP-2,3-DIACYLGLUCOSAMINE HYDROLASE-RELATED"/>
    <property type="match status" value="1"/>
</dbReference>
<name>A0A382DH62_9ZZZZ</name>